<keyword evidence="2" id="KW-1185">Reference proteome</keyword>
<organism evidence="1 2">
    <name type="scientific">Vallitalea maricola</name>
    <dbReference type="NCBI Taxonomy" id="3074433"/>
    <lineage>
        <taxon>Bacteria</taxon>
        <taxon>Bacillati</taxon>
        <taxon>Bacillota</taxon>
        <taxon>Clostridia</taxon>
        <taxon>Lachnospirales</taxon>
        <taxon>Vallitaleaceae</taxon>
        <taxon>Vallitalea</taxon>
    </lineage>
</organism>
<name>A0ACB5UQD0_9FIRM</name>
<sequence length="234" mass="27608">MNNLIELFEEFDLHLLNDKKPSEYFDGLLLHEKEYIDTYPLKILLDLKKVEQNPMYHPEGNVYNHTMEVVDRAAEIKELSEDKKVFMWAALLHDVGKITTTKIRKGRITSYDHDKQGEEIARNYLLTFIEDNLFVNEVVKLVRWHMQPLFVCKELPFSQVGAMINETSITEVALLSLCDRTGRGRISKDEKNKQMLFIIKFLTICRKKVNDKQEINRIDEIKSYLINEIDRNKD</sequence>
<reference evidence="1" key="1">
    <citation type="submission" date="2023-09" db="EMBL/GenBank/DDBJ databases">
        <title>Vallitalea sediminicola and Vallitalea maricola sp. nov., anaerobic bacteria isolated from marine sediment.</title>
        <authorList>
            <person name="Hirano S."/>
            <person name="Maeda A."/>
            <person name="Terahara T."/>
            <person name="Mori K."/>
            <person name="Hamada M."/>
            <person name="Matsumoto R."/>
            <person name="Kobayashi T."/>
        </authorList>
    </citation>
    <scope>NUCLEOTIDE SEQUENCE</scope>
    <source>
        <strain evidence="1">AN17-2</strain>
    </source>
</reference>
<accession>A0ACB5UQD0</accession>
<protein>
    <submittedName>
        <fullName evidence="1">HD domain-containing protein</fullName>
    </submittedName>
</protein>
<dbReference type="EMBL" id="BTPU01000079">
    <property type="protein sequence ID" value="GMQ64760.1"/>
    <property type="molecule type" value="Genomic_DNA"/>
</dbReference>
<proteinExistence type="predicted"/>
<evidence type="ECO:0000313" key="1">
    <source>
        <dbReference type="EMBL" id="GMQ64760.1"/>
    </source>
</evidence>
<comment type="caution">
    <text evidence="1">The sequence shown here is derived from an EMBL/GenBank/DDBJ whole genome shotgun (WGS) entry which is preliminary data.</text>
</comment>
<evidence type="ECO:0000313" key="2">
    <source>
        <dbReference type="Proteomes" id="UP001374599"/>
    </source>
</evidence>
<gene>
    <name evidence="1" type="ORF">AN2V17_39980</name>
</gene>
<dbReference type="Proteomes" id="UP001374599">
    <property type="component" value="Unassembled WGS sequence"/>
</dbReference>